<evidence type="ECO:0000256" key="7">
    <source>
        <dbReference type="SAM" id="Phobius"/>
    </source>
</evidence>
<gene>
    <name evidence="8" type="ORF">ACFSGX_17440</name>
</gene>
<accession>A0ABW4U0N4</accession>
<evidence type="ECO:0000313" key="8">
    <source>
        <dbReference type="EMBL" id="MFD1952565.1"/>
    </source>
</evidence>
<feature type="transmembrane region" description="Helical" evidence="7">
    <location>
        <begin position="334"/>
        <end position="351"/>
    </location>
</feature>
<keyword evidence="4 7" id="KW-0812">Transmembrane</keyword>
<organism evidence="8 9">
    <name type="scientific">Sphingomonas arantia</name>
    <dbReference type="NCBI Taxonomy" id="1460676"/>
    <lineage>
        <taxon>Bacteria</taxon>
        <taxon>Pseudomonadati</taxon>
        <taxon>Pseudomonadota</taxon>
        <taxon>Alphaproteobacteria</taxon>
        <taxon>Sphingomonadales</taxon>
        <taxon>Sphingomonadaceae</taxon>
        <taxon>Sphingomonas</taxon>
    </lineage>
</organism>
<feature type="transmembrane region" description="Helical" evidence="7">
    <location>
        <begin position="93"/>
        <end position="112"/>
    </location>
</feature>
<feature type="transmembrane region" description="Helical" evidence="7">
    <location>
        <begin position="21"/>
        <end position="42"/>
    </location>
</feature>
<feature type="transmembrane region" description="Helical" evidence="7">
    <location>
        <begin position="177"/>
        <end position="199"/>
    </location>
</feature>
<dbReference type="Proteomes" id="UP001597400">
    <property type="component" value="Unassembled WGS sequence"/>
</dbReference>
<feature type="transmembrane region" description="Helical" evidence="7">
    <location>
        <begin position="151"/>
        <end position="171"/>
    </location>
</feature>
<evidence type="ECO:0000256" key="1">
    <source>
        <dbReference type="ARBA" id="ARBA00004651"/>
    </source>
</evidence>
<reference evidence="9" key="1">
    <citation type="journal article" date="2019" name="Int. J. Syst. Evol. Microbiol.">
        <title>The Global Catalogue of Microorganisms (GCM) 10K type strain sequencing project: providing services to taxonomists for standard genome sequencing and annotation.</title>
        <authorList>
            <consortium name="The Broad Institute Genomics Platform"/>
            <consortium name="The Broad Institute Genome Sequencing Center for Infectious Disease"/>
            <person name="Wu L."/>
            <person name="Ma J."/>
        </authorList>
    </citation>
    <scope>NUCLEOTIDE SEQUENCE [LARGE SCALE GENOMIC DNA]</scope>
    <source>
        <strain evidence="9">CGMCC 1.12702</strain>
    </source>
</reference>
<comment type="similarity">
    <text evidence="2">Belongs to the polysaccharide synthase family.</text>
</comment>
<keyword evidence="9" id="KW-1185">Reference proteome</keyword>
<feature type="transmembrane region" description="Helical" evidence="7">
    <location>
        <begin position="391"/>
        <end position="410"/>
    </location>
</feature>
<evidence type="ECO:0000256" key="2">
    <source>
        <dbReference type="ARBA" id="ARBA00007430"/>
    </source>
</evidence>
<evidence type="ECO:0000313" key="9">
    <source>
        <dbReference type="Proteomes" id="UP001597400"/>
    </source>
</evidence>
<feature type="transmembrane region" description="Helical" evidence="7">
    <location>
        <begin position="363"/>
        <end position="385"/>
    </location>
</feature>
<proteinExistence type="inferred from homology"/>
<keyword evidence="3" id="KW-1003">Cell membrane</keyword>
<dbReference type="PANTHER" id="PTHR30250:SF10">
    <property type="entry name" value="LIPOPOLYSACCHARIDE BIOSYNTHESIS PROTEIN WZXC"/>
    <property type="match status" value="1"/>
</dbReference>
<sequence length="449" mass="48099">MASAAFPPTWRTALTSGTSMVAGTIVAANALRILSTIILTRALSPADFGVAGITAAILVVMGMISDFGFGVYIVQHPRGDEPRLLDIVWTVRLIRSALLTLILLVLAGPIAGLLDKPAMQAVIVVTAFQFVIEGMSSLAPLSAIRRQRLAMLSLLDIVTAVSQTVIGILLALLLHNYWAIVIGGLIGTALRSVLSYVLFPGSRRRFGYDRAEVTALWRFGRTVAGAHTIQVLLSNFDKFALSRLVPFGVFGLYVLASNLSGAPSAFTQLYPNRVLLPAYADALRRGSDALAAVYYAGRRWVMLLYLVAMGGFIAMAPAVIHLLYDPRYADAARYMQILSIAPAFALNNYAAREVLIVAGRVRTLLIANLVRLGWLLAMGTAGFLIAGPIGLVAAVGLIEIPVMLYCWYELGRIGVFRIGEELLMLAALGVGLLLGMGGNEAYFLLFGGG</sequence>
<dbReference type="RefSeq" id="WP_380931578.1">
    <property type="nucleotide sequence ID" value="NZ_JBHUGS010000005.1"/>
</dbReference>
<evidence type="ECO:0000256" key="4">
    <source>
        <dbReference type="ARBA" id="ARBA00022692"/>
    </source>
</evidence>
<evidence type="ECO:0000256" key="5">
    <source>
        <dbReference type="ARBA" id="ARBA00022989"/>
    </source>
</evidence>
<keyword evidence="6 7" id="KW-0472">Membrane</keyword>
<dbReference type="PANTHER" id="PTHR30250">
    <property type="entry name" value="PST FAMILY PREDICTED COLANIC ACID TRANSPORTER"/>
    <property type="match status" value="1"/>
</dbReference>
<feature type="transmembrane region" description="Helical" evidence="7">
    <location>
        <begin position="48"/>
        <end position="73"/>
    </location>
</feature>
<protein>
    <submittedName>
        <fullName evidence="8">Oligosaccharide flippase family protein</fullName>
    </submittedName>
</protein>
<feature type="transmembrane region" description="Helical" evidence="7">
    <location>
        <begin position="422"/>
        <end position="445"/>
    </location>
</feature>
<evidence type="ECO:0000256" key="3">
    <source>
        <dbReference type="ARBA" id="ARBA00022475"/>
    </source>
</evidence>
<evidence type="ECO:0000256" key="6">
    <source>
        <dbReference type="ARBA" id="ARBA00023136"/>
    </source>
</evidence>
<feature type="transmembrane region" description="Helical" evidence="7">
    <location>
        <begin position="300"/>
        <end position="322"/>
    </location>
</feature>
<dbReference type="InterPro" id="IPR050833">
    <property type="entry name" value="Poly_Biosynth_Transport"/>
</dbReference>
<feature type="transmembrane region" description="Helical" evidence="7">
    <location>
        <begin position="118"/>
        <end position="139"/>
    </location>
</feature>
<dbReference type="EMBL" id="JBHUGS010000005">
    <property type="protein sequence ID" value="MFD1952565.1"/>
    <property type="molecule type" value="Genomic_DNA"/>
</dbReference>
<comment type="subcellular location">
    <subcellularLocation>
        <location evidence="1">Cell membrane</location>
        <topology evidence="1">Multi-pass membrane protein</topology>
    </subcellularLocation>
</comment>
<comment type="caution">
    <text evidence="8">The sequence shown here is derived from an EMBL/GenBank/DDBJ whole genome shotgun (WGS) entry which is preliminary data.</text>
</comment>
<keyword evidence="5 7" id="KW-1133">Transmembrane helix</keyword>
<dbReference type="Pfam" id="PF13440">
    <property type="entry name" value="Polysacc_synt_3"/>
    <property type="match status" value="1"/>
</dbReference>
<name>A0ABW4U0N4_9SPHN</name>